<feature type="region of interest" description="Disordered" evidence="1">
    <location>
        <begin position="43"/>
        <end position="132"/>
    </location>
</feature>
<sequence length="132" mass="13663">MLEVRRGGTAADGMSERRRGAVREGDMRVLCTGAFFGSVAVVRVPPSRPPRPGRAGAAEGNGAPEGRGWGPVPEAGVRSELPEGSAALGRAPAWRGPAAPGRPRARSGLRAASAGRSGAYRHAAEHTRFRST</sequence>
<reference evidence="2 3" key="1">
    <citation type="journal article" date="2014" name="Int. J. Syst. Evol. Microbiol.">
        <title>Complete genome sequence of Corynebacterium casei LMG S-19264T (=DSM 44701T), isolated from a smear-ripened cheese.</title>
        <authorList>
            <consortium name="US DOE Joint Genome Institute (JGI-PGF)"/>
            <person name="Walter F."/>
            <person name="Albersmeier A."/>
            <person name="Kalinowski J."/>
            <person name="Ruckert C."/>
        </authorList>
    </citation>
    <scope>NUCLEOTIDE SEQUENCE [LARGE SCALE GENOMIC DNA]</scope>
    <source>
        <strain evidence="2 3">JCM 4205</strain>
    </source>
</reference>
<evidence type="ECO:0000256" key="1">
    <source>
        <dbReference type="SAM" id="MobiDB-lite"/>
    </source>
</evidence>
<comment type="caution">
    <text evidence="2">The sequence shown here is derived from an EMBL/GenBank/DDBJ whole genome shotgun (WGS) entry which is preliminary data.</text>
</comment>
<protein>
    <submittedName>
        <fullName evidence="2">Uncharacterized protein</fullName>
    </submittedName>
</protein>
<organism evidence="2 3">
    <name type="scientific">Streptomyces cinereoruber</name>
    <dbReference type="NCBI Taxonomy" id="67260"/>
    <lineage>
        <taxon>Bacteria</taxon>
        <taxon>Bacillati</taxon>
        <taxon>Actinomycetota</taxon>
        <taxon>Actinomycetes</taxon>
        <taxon>Kitasatosporales</taxon>
        <taxon>Streptomycetaceae</taxon>
        <taxon>Streptomyces</taxon>
    </lineage>
</organism>
<proteinExistence type="predicted"/>
<dbReference type="AlphaFoldDB" id="A0AAV4K9K8"/>
<accession>A0AAV4K9K8</accession>
<name>A0AAV4K9K8_9ACTN</name>
<feature type="compositionally biased region" description="Basic and acidic residues" evidence="1">
    <location>
        <begin position="122"/>
        <end position="132"/>
    </location>
</feature>
<evidence type="ECO:0000313" key="3">
    <source>
        <dbReference type="Proteomes" id="UP000642014"/>
    </source>
</evidence>
<feature type="compositionally biased region" description="Low complexity" evidence="1">
    <location>
        <begin position="53"/>
        <end position="62"/>
    </location>
</feature>
<feature type="compositionally biased region" description="Low complexity" evidence="1">
    <location>
        <begin position="86"/>
        <end position="121"/>
    </location>
</feature>
<dbReference type="EMBL" id="BMSJ01000001">
    <property type="protein sequence ID" value="GGR03233.1"/>
    <property type="molecule type" value="Genomic_DNA"/>
</dbReference>
<dbReference type="Proteomes" id="UP000642014">
    <property type="component" value="Unassembled WGS sequence"/>
</dbReference>
<gene>
    <name evidence="2" type="ORF">GCM10010497_00360</name>
</gene>
<evidence type="ECO:0000313" key="2">
    <source>
        <dbReference type="EMBL" id="GGR03233.1"/>
    </source>
</evidence>